<feature type="transmembrane region" description="Helical" evidence="5">
    <location>
        <begin position="122"/>
        <end position="144"/>
    </location>
</feature>
<keyword evidence="4 5" id="KW-0472">Membrane</keyword>
<accession>A0A016XGW6</accession>
<dbReference type="RefSeq" id="WP_035606832.1">
    <property type="nucleotide sequence ID" value="NZ_JEMG01000001.1"/>
</dbReference>
<dbReference type="OrthoDB" id="9770329at2"/>
<evidence type="ECO:0000256" key="3">
    <source>
        <dbReference type="ARBA" id="ARBA00022989"/>
    </source>
</evidence>
<dbReference type="Proteomes" id="UP000023268">
    <property type="component" value="Unassembled WGS sequence"/>
</dbReference>
<evidence type="ECO:0000256" key="1">
    <source>
        <dbReference type="ARBA" id="ARBA00004370"/>
    </source>
</evidence>
<name>A0A016XGW6_9BURK</name>
<evidence type="ECO:0000313" key="8">
    <source>
        <dbReference type="Proteomes" id="UP000023268"/>
    </source>
</evidence>
<dbReference type="GO" id="GO:0005506">
    <property type="term" value="F:iron ion binding"/>
    <property type="evidence" value="ECO:0007669"/>
    <property type="project" value="InterPro"/>
</dbReference>
<dbReference type="GO" id="GO:0016020">
    <property type="term" value="C:membrane"/>
    <property type="evidence" value="ECO:0007669"/>
    <property type="project" value="UniProtKB-SubCell"/>
</dbReference>
<feature type="transmembrane region" description="Helical" evidence="5">
    <location>
        <begin position="39"/>
        <end position="58"/>
    </location>
</feature>
<gene>
    <name evidence="7" type="ORF">AZ34_08125</name>
</gene>
<evidence type="ECO:0000256" key="5">
    <source>
        <dbReference type="SAM" id="Phobius"/>
    </source>
</evidence>
<dbReference type="STRING" id="1458275.AZ34_08125"/>
<dbReference type="GO" id="GO:0008610">
    <property type="term" value="P:lipid biosynthetic process"/>
    <property type="evidence" value="ECO:0007669"/>
    <property type="project" value="InterPro"/>
</dbReference>
<proteinExistence type="predicted"/>
<dbReference type="EMBL" id="JEMG01000001">
    <property type="protein sequence ID" value="EYC51046.1"/>
    <property type="molecule type" value="Genomic_DNA"/>
</dbReference>
<evidence type="ECO:0000313" key="7">
    <source>
        <dbReference type="EMBL" id="EYC51046.1"/>
    </source>
</evidence>
<reference evidence="7 8" key="1">
    <citation type="submission" date="2014-02" db="EMBL/GenBank/DDBJ databases">
        <title>Draft Genome of Hylemonella gracilis isolated from the Niagara River.</title>
        <authorList>
            <person name="Pawlowski D.R."/>
            <person name="Koudelka G.B."/>
        </authorList>
    </citation>
    <scope>NUCLEOTIDE SEQUENCE [LARGE SCALE GENOMIC DNA]</scope>
    <source>
        <strain evidence="7 8">Niagara R</strain>
    </source>
</reference>
<feature type="transmembrane region" description="Helical" evidence="5">
    <location>
        <begin position="79"/>
        <end position="102"/>
    </location>
</feature>
<evidence type="ECO:0000259" key="6">
    <source>
        <dbReference type="Pfam" id="PF04116"/>
    </source>
</evidence>
<protein>
    <submittedName>
        <fullName evidence="7">Fatty acid hydroxylase</fullName>
    </submittedName>
</protein>
<dbReference type="AlphaFoldDB" id="A0A016XGW6"/>
<sequence length="349" mass="39855">MDSLTNAFDGVQQWLFETVVQPLAFMSGLGNFLEDAYEGTGWLLVGLVQLVVMLLLIAPLQRWRPVEPVSDRPAIRVDVIYTLIHRLGLFRLVFFFTLLPVLDEVIGWLRVQGMPTFHLDDLWPGVTDQAVVSFLLYLVVMDFFDYWLHRGQHRFEWWWRLHALHHSQRQMTMWSDNRNHLLDDVIRDLLLVTLAQFIGVAPGQFVAIVAITQLSESLHHANVRLWFGRWGERLWVSPRFHRRHHSVGIGHEKPLKLTQASLNAAGPSQSASVPGGSAVHAVTSVGANNLGGCNFGVLLPWWDLLFGTANFEHRYDPTGIRDQVEQGRDYGRGFWAQQWLGLKRLAGKA</sequence>
<dbReference type="GO" id="GO:0016491">
    <property type="term" value="F:oxidoreductase activity"/>
    <property type="evidence" value="ECO:0007669"/>
    <property type="project" value="InterPro"/>
</dbReference>
<organism evidence="7 8">
    <name type="scientific">Hylemonella gracilis str. Niagara R</name>
    <dbReference type="NCBI Taxonomy" id="1458275"/>
    <lineage>
        <taxon>Bacteria</taxon>
        <taxon>Pseudomonadati</taxon>
        <taxon>Pseudomonadota</taxon>
        <taxon>Betaproteobacteria</taxon>
        <taxon>Burkholderiales</taxon>
        <taxon>Comamonadaceae</taxon>
        <taxon>Hylemonella</taxon>
    </lineage>
</organism>
<comment type="caution">
    <text evidence="7">The sequence shown here is derived from an EMBL/GenBank/DDBJ whole genome shotgun (WGS) entry which is preliminary data.</text>
</comment>
<evidence type="ECO:0000256" key="4">
    <source>
        <dbReference type="ARBA" id="ARBA00023136"/>
    </source>
</evidence>
<keyword evidence="2 5" id="KW-0812">Transmembrane</keyword>
<dbReference type="PANTHER" id="PTHR11863">
    <property type="entry name" value="STEROL DESATURASE"/>
    <property type="match status" value="1"/>
</dbReference>
<dbReference type="InterPro" id="IPR050307">
    <property type="entry name" value="Sterol_Desaturase_Related"/>
</dbReference>
<dbReference type="Pfam" id="PF04116">
    <property type="entry name" value="FA_hydroxylase"/>
    <property type="match status" value="1"/>
</dbReference>
<comment type="subcellular location">
    <subcellularLocation>
        <location evidence="1">Membrane</location>
    </subcellularLocation>
</comment>
<dbReference type="eggNOG" id="COG3000">
    <property type="taxonomic scope" value="Bacteria"/>
</dbReference>
<dbReference type="InterPro" id="IPR006694">
    <property type="entry name" value="Fatty_acid_hydroxylase"/>
</dbReference>
<feature type="domain" description="Fatty acid hydroxylase" evidence="6">
    <location>
        <begin position="134"/>
        <end position="246"/>
    </location>
</feature>
<keyword evidence="3 5" id="KW-1133">Transmembrane helix</keyword>
<evidence type="ECO:0000256" key="2">
    <source>
        <dbReference type="ARBA" id="ARBA00022692"/>
    </source>
</evidence>